<dbReference type="PROSITE" id="PS50089">
    <property type="entry name" value="ZF_RING_2"/>
    <property type="match status" value="1"/>
</dbReference>
<dbReference type="SUPFAM" id="SSF49899">
    <property type="entry name" value="Concanavalin A-like lectins/glucanases"/>
    <property type="match status" value="1"/>
</dbReference>
<dbReference type="SUPFAM" id="SSF57850">
    <property type="entry name" value="RING/U-box"/>
    <property type="match status" value="1"/>
</dbReference>
<feature type="region of interest" description="Disordered" evidence="8">
    <location>
        <begin position="69"/>
        <end position="95"/>
    </location>
</feature>
<dbReference type="InterPro" id="IPR027370">
    <property type="entry name" value="Znf-RING_euk"/>
</dbReference>
<dbReference type="InterPro" id="IPR050828">
    <property type="entry name" value="C-type_lectin/matrix_domain"/>
</dbReference>
<evidence type="ECO:0000256" key="2">
    <source>
        <dbReference type="ARBA" id="ARBA00022723"/>
    </source>
</evidence>
<sequence length="1979" mass="218417">MTLSCLGGDMDRGVTIENPYASVNIPRAQFKNSFIKQYLGEEPASPTVIANPAAVPTYVAREEVNSVRKPEPLDGRNGHKIPTNGSWGQPYNPYASTKQLNGEVSPDPFYSISLDKPLKGPEMVAVAESPTSVSSSNHQLSLRMSQTMGSDYTEEVEPAAEGNFPTPSRGSHKIDCIICYSSYDLASRLPRRLYCGHTFCQACIRRLDSVANEQRWIPCPQCRQNTPTPRGGVAMLDLDLATFLAVKSEKEHPRVACRPEADLTYKTSSKEKPVTQQPSGLCRETVTTQPQFPRNSWTQLAAMAKTEWCWHMAIQAALELTLASCVWGLCPPGWVVYKSALCLFIPDKSSAMAWSKARAFCHEKKADLIVIKDYNKQIFLMELTDRTGGPGSQYWIGLAQLEGQAELTWVDGTPAAESWYRNWLRGHPKDKTCVQLVGFYTNQWRDWDCNRTNSFICEMPAAASAGSVKSLLFRSGCYTFHFPALWEMRPWPQALAFCQKSGGSLVIIQDEEENAFLADAFSTEGWYMWIGLQFSTAWQWSNTSSSAYFRWHHTAVSNLSGQCAVMVLSPSDHLRHGRWETRRCVAHAFTEAMGFFCKYSQDFCEPPAPMEFPLPGGMGPYATVDIVFSLSHYFSCAVVLTKTSNKAALLQLRLASNTTHVYGSVSAEFTGSLVEKDLVPVPFSTGLNSWGFITFPAGMVGFFNYQEHFRIFSNQDVSFASLGSLQISGVAVANVCLEYQASSAMHLSGNTSALRSMVQLKNAIPHFLSSFSLSLWMRSNFSAFNKMCLLSYAVRQRPAELALFLLSPAGLEVWLKGAVMLRGTTGFVLDGAWHHIAISVSNSPSTSPYMVFIDGEPWDPDLADSAWFLKKGISVGGALNLGWLESMGEGDLTRSNPYEGDLSEVNLWDRALSTLSVKQLAALKDKWKFPGNVVSWSQLAGEASGALELIPAAHTSATAFVWSGVLRLAGSLSILCANLARDLLYIAPALEHCPTHALWGLQLNGRLRSIAAPSSCLLVGLDGVSVGCNSDCSFHKRSSFRLLPDQRIQNLYSGFCFFQSTRIMGLSLRKCSAHALHFALDEDVHCPRAQDWKAWKNKCFLVVSGTALEWHQALNYCQRFPSGSLLTLDGLEDLSWWQEQLTWSIWTGLRGGSLHQWADGTPASKALQSLIRSSKAANEADCVLLLPSGFLRSEPCQRRHHWVCQTLQKNRLYVAFPGKSWHGSLSTDTSFTSLQTAKEQCTALGRGCNAVVSMAGTHYLSLGTRFASLEDLTMDPTAAVHIKAGCAPGYSGQDCQSVCPVCDPGVSFNPLTGACDGMLYYSWDPSMQVAVYMSLKCPSFTGWVYKDGACVSLDHKGSQYEIEPICRRYLAAEVLEIKQSPDVICATPSGGGDGGSRINCPPQSLWSCQRAEDVKLLAFQEKLFISFKGFAWQRHHSLAAAKDSCFLQRENCSGVLQLKGAHYTVRGSVLVDSPGSGAVLYVKSACSPGYHGVNCKKRCLLCPGSHPCSPLSGRCEEGLSCVRRIGPSCLHGLVSSRCPGHAGWWYWDGHCYFMEEKDTKTWEEAERACRSFGKGLGLLTLNSQEEKAWVATMVQRHSWTGLNDLDGDGKWTSMAQPTDPSAPWLVGVLLTPGGCLGIGPPANPGLAVSSCSVLKPWVCEGPEVPHILCPLDPGWRQWNGSCYYWDASLVHTWQKALQVCRRFRRTELLYLNSTQEKDWICSNFQGPFWTGLNDQTHESVFQWTTQDPISRQLTEHLRDDLADGGLKDCVWLDTGTGLLRDALCEERKPFICKCNEATEWFVLQVSRGVEGDPALLHPSAESLEQAKQECLSERSACAAVLHAGTKFYLLSSLSSTSPQENSTLYVQTICAKGYSGQHCHRYSAPPEQPACDCSGRIRTSATRVCGIPVQSCVDYCHRTTGRDDCSLCLPLCSDSSLEILDPNELTMLFMVKSQSINLTSENQRNPENASKIIYDSKFP</sequence>
<organism evidence="12 13">
    <name type="scientific">Alligator mississippiensis</name>
    <name type="common">American alligator</name>
    <dbReference type="NCBI Taxonomy" id="8496"/>
    <lineage>
        <taxon>Eukaryota</taxon>
        <taxon>Metazoa</taxon>
        <taxon>Chordata</taxon>
        <taxon>Craniata</taxon>
        <taxon>Vertebrata</taxon>
        <taxon>Euteleostomi</taxon>
        <taxon>Archelosauria</taxon>
        <taxon>Archosauria</taxon>
        <taxon>Crocodylia</taxon>
        <taxon>Alligatoridae</taxon>
        <taxon>Alligatorinae</taxon>
        <taxon>Alligator</taxon>
    </lineage>
</organism>
<dbReference type="Pfam" id="PF00354">
    <property type="entry name" value="Pentaxin"/>
    <property type="match status" value="1"/>
</dbReference>
<dbReference type="PROSITE" id="PS00615">
    <property type="entry name" value="C_TYPE_LECTIN_1"/>
    <property type="match status" value="1"/>
</dbReference>
<evidence type="ECO:0000259" key="11">
    <source>
        <dbReference type="PROSITE" id="PS51828"/>
    </source>
</evidence>
<feature type="compositionally biased region" description="Polar residues" evidence="8">
    <location>
        <begin position="83"/>
        <end position="95"/>
    </location>
</feature>
<dbReference type="InterPro" id="IPR013320">
    <property type="entry name" value="ConA-like_dom_sf"/>
</dbReference>
<accession>A0A151MER9</accession>
<evidence type="ECO:0000256" key="1">
    <source>
        <dbReference type="ARBA" id="ARBA00004401"/>
    </source>
</evidence>
<proteinExistence type="predicted"/>
<name>A0A151MER9_ALLMI</name>
<dbReference type="PRINTS" id="PR00895">
    <property type="entry name" value="PENTAXIN"/>
</dbReference>
<dbReference type="PROSITE" id="PS00518">
    <property type="entry name" value="ZF_RING_1"/>
    <property type="match status" value="1"/>
</dbReference>
<evidence type="ECO:0000256" key="7">
    <source>
        <dbReference type="PROSITE-ProRule" id="PRU01172"/>
    </source>
</evidence>
<dbReference type="Gene3D" id="3.30.40.10">
    <property type="entry name" value="Zinc/RING finger domain, C3HC4 (zinc finger)"/>
    <property type="match status" value="1"/>
</dbReference>
<dbReference type="CDD" id="cd16565">
    <property type="entry name" value="RING-HC_RNF224"/>
    <property type="match status" value="1"/>
</dbReference>
<feature type="domain" description="C-type lectin" evidence="9">
    <location>
        <begin position="473"/>
        <end position="584"/>
    </location>
</feature>
<dbReference type="InterPro" id="IPR001841">
    <property type="entry name" value="Znf_RING"/>
</dbReference>
<dbReference type="InterPro" id="IPR001759">
    <property type="entry name" value="PTX_dom"/>
</dbReference>
<dbReference type="GO" id="GO:0005886">
    <property type="term" value="C:plasma membrane"/>
    <property type="evidence" value="ECO:0007669"/>
    <property type="project" value="UniProtKB-SubCell"/>
</dbReference>
<dbReference type="PROSITE" id="PS50041">
    <property type="entry name" value="C_TYPE_LECTIN_2"/>
    <property type="match status" value="5"/>
</dbReference>
<comment type="caution">
    <text evidence="7">Lacks conserved residue(s) required for the propagation of feature annotation.</text>
</comment>
<feature type="domain" description="C-type lectin" evidence="9">
    <location>
        <begin position="1547"/>
        <end position="1660"/>
    </location>
</feature>
<gene>
    <name evidence="12" type="primary">RNF224</name>
    <name evidence="12" type="ORF">Y1Q_0005508</name>
</gene>
<evidence type="ECO:0000259" key="10">
    <source>
        <dbReference type="PROSITE" id="PS50089"/>
    </source>
</evidence>
<keyword evidence="13" id="KW-1185">Reference proteome</keyword>
<dbReference type="SUPFAM" id="SSF56436">
    <property type="entry name" value="C-type lectin-like"/>
    <property type="match status" value="5"/>
</dbReference>
<comment type="caution">
    <text evidence="12">The sequence shown here is derived from an EMBL/GenBank/DDBJ whole genome shotgun (WGS) entry which is preliminary data.</text>
</comment>
<evidence type="ECO:0000256" key="5">
    <source>
        <dbReference type="ARBA" id="ARBA00023157"/>
    </source>
</evidence>
<feature type="domain" description="Pentraxin (PTX)" evidence="11">
    <location>
        <begin position="743"/>
        <end position="955"/>
    </location>
</feature>
<dbReference type="Pfam" id="PF13445">
    <property type="entry name" value="zf-RING_UBOX"/>
    <property type="match status" value="1"/>
</dbReference>
<dbReference type="SMART" id="SM00159">
    <property type="entry name" value="PTX"/>
    <property type="match status" value="1"/>
</dbReference>
<keyword evidence="5" id="KW-1015">Disulfide bond</keyword>
<dbReference type="InterPro" id="IPR018378">
    <property type="entry name" value="C-type_lectin_CS"/>
</dbReference>
<feature type="domain" description="C-type lectin" evidence="9">
    <location>
        <begin position="1678"/>
        <end position="1793"/>
    </location>
</feature>
<keyword evidence="2" id="KW-0479">Metal-binding</keyword>
<dbReference type="InterPro" id="IPR001304">
    <property type="entry name" value="C-type_lectin-like"/>
</dbReference>
<keyword evidence="4" id="KW-0862">Zinc</keyword>
<dbReference type="SMART" id="SM00184">
    <property type="entry name" value="RING"/>
    <property type="match status" value="1"/>
</dbReference>
<dbReference type="InterPro" id="IPR016186">
    <property type="entry name" value="C-type_lectin-like/link_sf"/>
</dbReference>
<keyword evidence="3 6" id="KW-0863">Zinc-finger</keyword>
<dbReference type="Gene3D" id="2.60.120.200">
    <property type="match status" value="1"/>
</dbReference>
<dbReference type="CDD" id="cd00037">
    <property type="entry name" value="CLECT"/>
    <property type="match status" value="3"/>
</dbReference>
<dbReference type="Gene3D" id="3.10.100.10">
    <property type="entry name" value="Mannose-Binding Protein A, subunit A"/>
    <property type="match status" value="5"/>
</dbReference>
<evidence type="ECO:0000256" key="6">
    <source>
        <dbReference type="PROSITE-ProRule" id="PRU00175"/>
    </source>
</evidence>
<evidence type="ECO:0000256" key="4">
    <source>
        <dbReference type="ARBA" id="ARBA00022833"/>
    </source>
</evidence>
<evidence type="ECO:0000259" key="9">
    <source>
        <dbReference type="PROSITE" id="PS50041"/>
    </source>
</evidence>
<evidence type="ECO:0000256" key="3">
    <source>
        <dbReference type="ARBA" id="ARBA00022771"/>
    </source>
</evidence>
<evidence type="ECO:0000313" key="12">
    <source>
        <dbReference type="EMBL" id="KYO23024.1"/>
    </source>
</evidence>
<dbReference type="Proteomes" id="UP000050525">
    <property type="component" value="Unassembled WGS sequence"/>
</dbReference>
<evidence type="ECO:0000313" key="13">
    <source>
        <dbReference type="Proteomes" id="UP000050525"/>
    </source>
</evidence>
<protein>
    <submittedName>
        <fullName evidence="12">RING finger protein 224 isoform C</fullName>
    </submittedName>
</protein>
<dbReference type="Pfam" id="PF00059">
    <property type="entry name" value="Lectin_C"/>
    <property type="match status" value="5"/>
</dbReference>
<dbReference type="PANTHER" id="PTHR45710">
    <property type="entry name" value="C-TYPE LECTIN DOMAIN-CONTAINING PROTEIN 180"/>
    <property type="match status" value="1"/>
</dbReference>
<dbReference type="InterPro" id="IPR013083">
    <property type="entry name" value="Znf_RING/FYVE/PHD"/>
</dbReference>
<feature type="domain" description="RING-type" evidence="10">
    <location>
        <begin position="176"/>
        <end position="223"/>
    </location>
</feature>
<dbReference type="InterPro" id="IPR016187">
    <property type="entry name" value="CTDL_fold"/>
</dbReference>
<feature type="domain" description="C-type lectin" evidence="9">
    <location>
        <begin position="1095"/>
        <end position="1205"/>
    </location>
</feature>
<dbReference type="PANTHER" id="PTHR45710:SF36">
    <property type="entry name" value="C-TYPE LECTIN DOMAIN-CONTAINING PROTEIN"/>
    <property type="match status" value="1"/>
</dbReference>
<feature type="domain" description="C-type lectin" evidence="9">
    <location>
        <begin position="338"/>
        <end position="458"/>
    </location>
</feature>
<dbReference type="GO" id="GO:0008270">
    <property type="term" value="F:zinc ion binding"/>
    <property type="evidence" value="ECO:0007669"/>
    <property type="project" value="UniProtKB-KW"/>
</dbReference>
<dbReference type="PROSITE" id="PS51828">
    <property type="entry name" value="PTX_2"/>
    <property type="match status" value="1"/>
</dbReference>
<dbReference type="EMBL" id="AKHW03006215">
    <property type="protein sequence ID" value="KYO23024.1"/>
    <property type="molecule type" value="Genomic_DNA"/>
</dbReference>
<comment type="subcellular location">
    <subcellularLocation>
        <location evidence="1">Cell membrane</location>
        <topology evidence="1">Single-pass type II membrane protein</topology>
    </subcellularLocation>
</comment>
<dbReference type="InterPro" id="IPR017907">
    <property type="entry name" value="Znf_RING_CS"/>
</dbReference>
<dbReference type="SMART" id="SM00034">
    <property type="entry name" value="CLECT"/>
    <property type="match status" value="5"/>
</dbReference>
<evidence type="ECO:0000256" key="8">
    <source>
        <dbReference type="SAM" id="MobiDB-lite"/>
    </source>
</evidence>
<reference evidence="12 13" key="1">
    <citation type="journal article" date="2012" name="Genome Biol.">
        <title>Sequencing three crocodilian genomes to illuminate the evolution of archosaurs and amniotes.</title>
        <authorList>
            <person name="St John J.A."/>
            <person name="Braun E.L."/>
            <person name="Isberg S.R."/>
            <person name="Miles L.G."/>
            <person name="Chong A.Y."/>
            <person name="Gongora J."/>
            <person name="Dalzell P."/>
            <person name="Moran C."/>
            <person name="Bed'hom B."/>
            <person name="Abzhanov A."/>
            <person name="Burgess S.C."/>
            <person name="Cooksey A.M."/>
            <person name="Castoe T.A."/>
            <person name="Crawford N.G."/>
            <person name="Densmore L.D."/>
            <person name="Drew J.C."/>
            <person name="Edwards S.V."/>
            <person name="Faircloth B.C."/>
            <person name="Fujita M.K."/>
            <person name="Greenwold M.J."/>
            <person name="Hoffmann F.G."/>
            <person name="Howard J.M."/>
            <person name="Iguchi T."/>
            <person name="Janes D.E."/>
            <person name="Khan S.Y."/>
            <person name="Kohno S."/>
            <person name="de Koning A.J."/>
            <person name="Lance S.L."/>
            <person name="McCarthy F.M."/>
            <person name="McCormack J.E."/>
            <person name="Merchant M.E."/>
            <person name="Peterson D.G."/>
            <person name="Pollock D.D."/>
            <person name="Pourmand N."/>
            <person name="Raney B.J."/>
            <person name="Roessler K.A."/>
            <person name="Sanford J.R."/>
            <person name="Sawyer R.H."/>
            <person name="Schmidt C.J."/>
            <person name="Triplett E.W."/>
            <person name="Tuberville T.D."/>
            <person name="Venegas-Anaya M."/>
            <person name="Howard J.T."/>
            <person name="Jarvis E.D."/>
            <person name="Guillette L.J.Jr."/>
            <person name="Glenn T.C."/>
            <person name="Green R.E."/>
            <person name="Ray D.A."/>
        </authorList>
    </citation>
    <scope>NUCLEOTIDE SEQUENCE [LARGE SCALE GENOMIC DNA]</scope>
    <source>
        <strain evidence="12">KSC_2009_1</strain>
    </source>
</reference>